<dbReference type="Proteomes" id="UP000694941">
    <property type="component" value="Unplaced"/>
</dbReference>
<sequence>MNMDRALEEKSELAKTSPFNLSITQEGYMEMNQLISSVSLEEDQYGSNYLEMEFPINLKRSLTDSYSIATQNNEKFHLDKVISFFLPHDLVAFKQQLQKHSSNPNMKMQYESNPFSAMLRDYEKCRFAKKSQSAPTLVAKTEEKSKSSEKSSFNKNLKEMDYSQKLPSINTRLTSSEAQVDQIHNNQHAKPTTGRPTPLSVLLKLAKKQNSTIPFSLSKFRKSLKTKEIPTFFKGKKRQSAETITKTQTPQTSDKCNDKTASKYTCVSLTQQEPSNDYLDMKPGSQQTSVYMSMSKDENMNEDSTNQALYRGLNYFQNTSDYMTMNRQEALVKDKQLFQPLYISECMGSNEDKNLSFKMNESCSIPQKENDLLNSSKSSKPMSNRLLPLGDNQKLNYHNILPTTKSGFSKLFTQSKSANLYHLTTSDKNGEINQKRNKDPLSETLDNYPVSPQAFPGIQKHPNRLLQVSIPSRNSTLETAEGDYVLLSSKESPNYEEMNFLSSYQHSVIPSSLYNGSLSDCSIDHLPIFENRNVYDGLKSGKKTSSNGENIHTLLRKQKSISLDKSLNPTIKTSLHHRKSSYPVLSNSSTNKSAPGLSLCQENSPLGITKPDSSIQYPDQNSQSDMPNLIHSLNLTNVERKPQPMKRQVISVETIKSGDLHFPEDSQPPQKSPGLNLNYALLDLTPIESDREKIQSLRSTTIQTPIVQSTQEIPLSYAQIDFAKSEGLRNTSHGLRGGKV</sequence>
<keyword evidence="1" id="KW-1185">Reference proteome</keyword>
<evidence type="ECO:0000313" key="1">
    <source>
        <dbReference type="Proteomes" id="UP000694941"/>
    </source>
</evidence>
<accession>A0ABM1S981</accession>
<proteinExistence type="predicted"/>
<reference evidence="2" key="1">
    <citation type="submission" date="2025-08" db="UniProtKB">
        <authorList>
            <consortium name="RefSeq"/>
        </authorList>
    </citation>
    <scope>IDENTIFICATION</scope>
    <source>
        <tissue evidence="2">Muscle</tissue>
    </source>
</reference>
<protein>
    <submittedName>
        <fullName evidence="2">AF4/FMR2 family member 4-like isoform X1</fullName>
    </submittedName>
</protein>
<dbReference type="GeneID" id="111085519"/>
<name>A0ABM1S981_LIMPO</name>
<gene>
    <name evidence="2" type="primary">LOC111085519</name>
</gene>
<evidence type="ECO:0000313" key="2">
    <source>
        <dbReference type="RefSeq" id="XP_022240186.1"/>
    </source>
</evidence>
<dbReference type="RefSeq" id="XP_022240186.1">
    <property type="nucleotide sequence ID" value="XM_022384478.1"/>
</dbReference>
<organism evidence="1 2">
    <name type="scientific">Limulus polyphemus</name>
    <name type="common">Atlantic horseshoe crab</name>
    <dbReference type="NCBI Taxonomy" id="6850"/>
    <lineage>
        <taxon>Eukaryota</taxon>
        <taxon>Metazoa</taxon>
        <taxon>Ecdysozoa</taxon>
        <taxon>Arthropoda</taxon>
        <taxon>Chelicerata</taxon>
        <taxon>Merostomata</taxon>
        <taxon>Xiphosura</taxon>
        <taxon>Limulidae</taxon>
        <taxon>Limulus</taxon>
    </lineage>
</organism>